<sequence length="66" mass="7493">MTDRTYLRAALKAGFEVADLAKAHDVSKKSIYRAIDRHDLTREQPQRNGAARWLWNAPPDTVLGDD</sequence>
<name>A0ABU2FHV7_9EURY</name>
<evidence type="ECO:0008006" key="3">
    <source>
        <dbReference type="Google" id="ProtNLM"/>
    </source>
</evidence>
<evidence type="ECO:0000313" key="1">
    <source>
        <dbReference type="EMBL" id="MDS0261844.1"/>
    </source>
</evidence>
<dbReference type="EMBL" id="JAMQON010000009">
    <property type="protein sequence ID" value="MDS0261844.1"/>
    <property type="molecule type" value="Genomic_DNA"/>
</dbReference>
<reference evidence="1 2" key="1">
    <citation type="submission" date="2022-06" db="EMBL/GenBank/DDBJ databases">
        <title>Haloarcula sp. a new haloarchaeum isolate from saline soil.</title>
        <authorList>
            <person name="Strakova D."/>
            <person name="Galisteo C."/>
            <person name="Sanchez-Porro C."/>
            <person name="Ventosa A."/>
        </authorList>
    </citation>
    <scope>NUCLEOTIDE SEQUENCE [LARGE SCALE GENOMIC DNA]</scope>
    <source>
        <strain evidence="1 2">S1CR25-12</strain>
    </source>
</reference>
<protein>
    <recommendedName>
        <fullName evidence="3">Resolvase HTH domain-containing protein</fullName>
    </recommendedName>
</protein>
<accession>A0ABU2FHV7</accession>
<organism evidence="1 2">
    <name type="scientific">Haloarcula saliterrae</name>
    <dbReference type="NCBI Taxonomy" id="2950534"/>
    <lineage>
        <taxon>Archaea</taxon>
        <taxon>Methanobacteriati</taxon>
        <taxon>Methanobacteriota</taxon>
        <taxon>Stenosarchaea group</taxon>
        <taxon>Halobacteria</taxon>
        <taxon>Halobacteriales</taxon>
        <taxon>Haloarculaceae</taxon>
        <taxon>Haloarcula</taxon>
    </lineage>
</organism>
<dbReference type="RefSeq" id="WP_310921695.1">
    <property type="nucleotide sequence ID" value="NZ_JAMQON010000009.1"/>
</dbReference>
<proteinExistence type="predicted"/>
<gene>
    <name evidence="1" type="ORF">NDI56_20785</name>
</gene>
<keyword evidence="2" id="KW-1185">Reference proteome</keyword>
<evidence type="ECO:0000313" key="2">
    <source>
        <dbReference type="Proteomes" id="UP001259659"/>
    </source>
</evidence>
<comment type="caution">
    <text evidence="1">The sequence shown here is derived from an EMBL/GenBank/DDBJ whole genome shotgun (WGS) entry which is preliminary data.</text>
</comment>
<dbReference type="Proteomes" id="UP001259659">
    <property type="component" value="Unassembled WGS sequence"/>
</dbReference>